<protein>
    <submittedName>
        <fullName evidence="1">Uncharacterized protein</fullName>
    </submittedName>
</protein>
<dbReference type="Proteomes" id="UP000317351">
    <property type="component" value="Segment"/>
</dbReference>
<organism evidence="1 2">
    <name type="scientific">Pelagibacter phage HTVC119P</name>
    <dbReference type="NCBI Taxonomy" id="2283020"/>
    <lineage>
        <taxon>Viruses</taxon>
        <taxon>Duplodnaviria</taxon>
        <taxon>Heunggongvirae</taxon>
        <taxon>Uroviricota</taxon>
        <taxon>Caudoviricetes</taxon>
        <taxon>Autographivirales</taxon>
        <taxon>Votkovvirus</taxon>
    </lineage>
</organism>
<dbReference type="EMBL" id="MH598806">
    <property type="protein sequence ID" value="AXH71364.1"/>
    <property type="molecule type" value="Genomic_DNA"/>
</dbReference>
<reference evidence="1 2" key="1">
    <citation type="journal article" date="2019" name="Environ. Microbiol.">
        <title>Pelagiphages in the Podoviridae family integrate into host genomes.</title>
        <authorList>
            <person name="Zhao Y."/>
            <person name="Qin F."/>
            <person name="Zhang R."/>
            <person name="Giovannoni S.J."/>
            <person name="Zhang Z."/>
            <person name="Sun J."/>
            <person name="Du S."/>
            <person name="Rensing C."/>
        </authorList>
    </citation>
    <scope>NUCLEOTIDE SEQUENCE [LARGE SCALE GENOMIC DNA]</scope>
</reference>
<name>A0AC59HCA5_9CAUD</name>
<proteinExistence type="predicted"/>
<accession>A0AC59HCA5</accession>
<gene>
    <name evidence="1" type="ORF">P119_gp15</name>
</gene>
<evidence type="ECO:0000313" key="1">
    <source>
        <dbReference type="EMBL" id="AXH71364.1"/>
    </source>
</evidence>
<sequence>MKIILEGPDCAGKTTLATALKGKLTDYLYIHHGQYKHAYKPHLESLKLDSVIIDRHWPSELIYSTIFRGGPAYNINQMEQLARKDVNNKFILCLPPKAKVLSRFEERRKDGDEDFDSVGRVYDAYVLLKNMFPYFTIFNYAEENTDEFIKKEIYEQK</sequence>
<evidence type="ECO:0000313" key="2">
    <source>
        <dbReference type="Proteomes" id="UP000317351"/>
    </source>
</evidence>